<dbReference type="RefSeq" id="WP_184900295.1">
    <property type="nucleotide sequence ID" value="NZ_JACHMX010000001.1"/>
</dbReference>
<organism evidence="1 2">
    <name type="scientific">Amycolatopsis umgeniensis</name>
    <dbReference type="NCBI Taxonomy" id="336628"/>
    <lineage>
        <taxon>Bacteria</taxon>
        <taxon>Bacillati</taxon>
        <taxon>Actinomycetota</taxon>
        <taxon>Actinomycetes</taxon>
        <taxon>Pseudonocardiales</taxon>
        <taxon>Pseudonocardiaceae</taxon>
        <taxon>Amycolatopsis</taxon>
    </lineage>
</organism>
<protein>
    <submittedName>
        <fullName evidence="1">Uncharacterized protein</fullName>
    </submittedName>
</protein>
<dbReference type="Proteomes" id="UP000580861">
    <property type="component" value="Unassembled WGS sequence"/>
</dbReference>
<evidence type="ECO:0000313" key="1">
    <source>
        <dbReference type="EMBL" id="MBB5855530.1"/>
    </source>
</evidence>
<reference evidence="1 2" key="1">
    <citation type="submission" date="2020-08" db="EMBL/GenBank/DDBJ databases">
        <title>Sequencing the genomes of 1000 actinobacteria strains.</title>
        <authorList>
            <person name="Klenk H.-P."/>
        </authorList>
    </citation>
    <scope>NUCLEOTIDE SEQUENCE [LARGE SCALE GENOMIC DNA]</scope>
    <source>
        <strain evidence="1 2">DSM 45272</strain>
    </source>
</reference>
<evidence type="ECO:0000313" key="2">
    <source>
        <dbReference type="Proteomes" id="UP000580861"/>
    </source>
</evidence>
<dbReference type="EMBL" id="JACHMX010000001">
    <property type="protein sequence ID" value="MBB5855530.1"/>
    <property type="molecule type" value="Genomic_DNA"/>
</dbReference>
<sequence length="230" mass="25560">MEIIVANELGVRAVVLTLRAKGSALDFRLFPMVHIGTQAYFDTVRRQANECDVVVAEGVGDAKPVSRLTASYRLAARNKRLGLVVQDLKAGTFTVPTVRPDLDGPAFSEGWRRVPLGDRLMMSLLAPTLGVFLRGFGTRGMLARFLTVDDEDDSWTETAEVMPEFDDLIGVSRDKLLVDALAELHEQRHHEPGTIGVVYGAEHMRAVVRELRTRFGYVVRDAEYVTVFSL</sequence>
<dbReference type="AlphaFoldDB" id="A0A841B9E0"/>
<keyword evidence="2" id="KW-1185">Reference proteome</keyword>
<gene>
    <name evidence="1" type="ORF">HDA45_005617</name>
</gene>
<accession>A0A841B9E0</accession>
<comment type="caution">
    <text evidence="1">The sequence shown here is derived from an EMBL/GenBank/DDBJ whole genome shotgun (WGS) entry which is preliminary data.</text>
</comment>
<name>A0A841B9E0_9PSEU</name>
<proteinExistence type="predicted"/>